<evidence type="ECO:0000313" key="14">
    <source>
        <dbReference type="Proteomes" id="UP000244905"/>
    </source>
</evidence>
<evidence type="ECO:0000256" key="9">
    <source>
        <dbReference type="ARBA" id="ARBA00023306"/>
    </source>
</evidence>
<keyword evidence="4 10" id="KW-0132">Cell division</keyword>
<dbReference type="Pfam" id="PF02899">
    <property type="entry name" value="Phage_int_SAM_1"/>
    <property type="match status" value="1"/>
</dbReference>
<dbReference type="PROSITE" id="PS51898">
    <property type="entry name" value="TYR_RECOMBINASE"/>
    <property type="match status" value="1"/>
</dbReference>
<evidence type="ECO:0000256" key="8">
    <source>
        <dbReference type="ARBA" id="ARBA00023172"/>
    </source>
</evidence>
<dbReference type="RefSeq" id="WP_107032497.1">
    <property type="nucleotide sequence ID" value="NZ_PUEC01000017.1"/>
</dbReference>
<dbReference type="Pfam" id="PF00589">
    <property type="entry name" value="Phage_integrase"/>
    <property type="match status" value="1"/>
</dbReference>
<dbReference type="GO" id="GO:0051301">
    <property type="term" value="P:cell division"/>
    <property type="evidence" value="ECO:0007669"/>
    <property type="project" value="UniProtKB-KW"/>
</dbReference>
<dbReference type="AlphaFoldDB" id="A0A2V1IJK6"/>
<keyword evidence="9 10" id="KW-0131">Cell cycle</keyword>
<comment type="function">
    <text evidence="10">Site-specific tyrosine recombinase, which acts by catalyzing the cutting and rejoining of the recombining DNA molecules. The XerC-XerD complex is essential to convert dimers of the bacterial chromosome into monomers to permit their segregation at cell division. It also contributes to the segregational stability of plasmids.</text>
</comment>
<dbReference type="InterPro" id="IPR004107">
    <property type="entry name" value="Integrase_SAM-like_N"/>
</dbReference>
<dbReference type="GeneID" id="82526359"/>
<sequence>MRDITDIQRILNDYDAYLSVEKGMAENTREAYRRDIDKLHAWLTAGGLSLRDVTIDILREFLGDLHDVGIAERSQARIVSGLRSYFFFLSIEDYLNPNPAELLEQPKTGLHLPEVLTQEEIDSMIRAIDPGKAEASRDRAIIETLYGCGLRVSELVNLEISKIYGQEGYLIVRGKGNKERMVPMSEVSLLEISDYLMDRMHLDIKPDSRDILFLNRRGGRMTRVRIFQIVKDLAAAAGIRKTISPHTLRHSFATHLLEGGANLRAIQQMLGHESIATTQIYIHLDRSTLRSDILTYHPRNHPRRD</sequence>
<comment type="subcellular location">
    <subcellularLocation>
        <location evidence="1 10">Cytoplasm</location>
    </subcellularLocation>
</comment>
<dbReference type="InterPro" id="IPR013762">
    <property type="entry name" value="Integrase-like_cat_sf"/>
</dbReference>
<evidence type="ECO:0000259" key="11">
    <source>
        <dbReference type="PROSITE" id="PS51898"/>
    </source>
</evidence>
<dbReference type="PANTHER" id="PTHR30349:SF81">
    <property type="entry name" value="TYROSINE RECOMBINASE XERC"/>
    <property type="match status" value="1"/>
</dbReference>
<keyword evidence="6 10" id="KW-0229">DNA integration</keyword>
<evidence type="ECO:0000313" key="13">
    <source>
        <dbReference type="EMBL" id="PWB01946.1"/>
    </source>
</evidence>
<dbReference type="InterPro" id="IPR023009">
    <property type="entry name" value="Tyrosine_recombinase_XerC/XerD"/>
</dbReference>
<feature type="domain" description="Core-binding (CB)" evidence="12">
    <location>
        <begin position="5"/>
        <end position="90"/>
    </location>
</feature>
<evidence type="ECO:0000256" key="4">
    <source>
        <dbReference type="ARBA" id="ARBA00022618"/>
    </source>
</evidence>
<evidence type="ECO:0000256" key="10">
    <source>
        <dbReference type="HAMAP-Rule" id="MF_01808"/>
    </source>
</evidence>
<dbReference type="InterPro" id="IPR010998">
    <property type="entry name" value="Integrase_recombinase_N"/>
</dbReference>
<dbReference type="InterPro" id="IPR050090">
    <property type="entry name" value="Tyrosine_recombinase_XerCD"/>
</dbReference>
<dbReference type="InterPro" id="IPR002104">
    <property type="entry name" value="Integrase_catalytic"/>
</dbReference>
<comment type="subunit">
    <text evidence="10">Forms a cyclic heterotetrameric complex composed of two molecules of XerC and two molecules of XerD.</text>
</comment>
<dbReference type="GO" id="GO:0005737">
    <property type="term" value="C:cytoplasm"/>
    <property type="evidence" value="ECO:0007669"/>
    <property type="project" value="UniProtKB-SubCell"/>
</dbReference>
<dbReference type="InterPro" id="IPR044068">
    <property type="entry name" value="CB"/>
</dbReference>
<dbReference type="PANTHER" id="PTHR30349">
    <property type="entry name" value="PHAGE INTEGRASE-RELATED"/>
    <property type="match status" value="1"/>
</dbReference>
<feature type="active site" description="O-(3'-phospho-DNA)-tyrosine intermediate" evidence="10">
    <location>
        <position position="281"/>
    </location>
</feature>
<feature type="active site" evidence="10">
    <location>
        <position position="246"/>
    </location>
</feature>
<feature type="domain" description="Tyr recombinase" evidence="11">
    <location>
        <begin position="111"/>
        <end position="294"/>
    </location>
</feature>
<keyword evidence="5 10" id="KW-0159">Chromosome partition</keyword>
<keyword evidence="8 10" id="KW-0233">DNA recombination</keyword>
<gene>
    <name evidence="13" type="primary">xerD</name>
    <name evidence="10" type="synonym">xerC</name>
    <name evidence="13" type="ORF">C5O23_08370</name>
</gene>
<protein>
    <recommendedName>
        <fullName evidence="10">Tyrosine recombinase XerC</fullName>
    </recommendedName>
</protein>
<evidence type="ECO:0000256" key="1">
    <source>
        <dbReference type="ARBA" id="ARBA00004496"/>
    </source>
</evidence>
<reference evidence="14" key="1">
    <citation type="submission" date="2018-02" db="EMBL/GenBank/DDBJ databases">
        <authorList>
            <person name="Clavel T."/>
            <person name="Strowig T."/>
        </authorList>
    </citation>
    <scope>NUCLEOTIDE SEQUENCE [LARGE SCALE GENOMIC DNA]</scope>
    <source>
        <strain evidence="14">DSM 103720</strain>
    </source>
</reference>
<dbReference type="HAMAP" id="MF_01808">
    <property type="entry name" value="Recomb_XerC_XerD"/>
    <property type="match status" value="1"/>
</dbReference>
<dbReference type="NCBIfam" id="NF001399">
    <property type="entry name" value="PRK00283.1"/>
    <property type="match status" value="1"/>
</dbReference>
<evidence type="ECO:0000259" key="12">
    <source>
        <dbReference type="PROSITE" id="PS51900"/>
    </source>
</evidence>
<accession>A0A2V1IJK6</accession>
<dbReference type="NCBIfam" id="TIGR02225">
    <property type="entry name" value="recomb_XerD"/>
    <property type="match status" value="1"/>
</dbReference>
<evidence type="ECO:0000256" key="6">
    <source>
        <dbReference type="ARBA" id="ARBA00022908"/>
    </source>
</evidence>
<dbReference type="GO" id="GO:0006313">
    <property type="term" value="P:DNA transposition"/>
    <property type="evidence" value="ECO:0007669"/>
    <property type="project" value="UniProtKB-UniRule"/>
</dbReference>
<dbReference type="SUPFAM" id="SSF56349">
    <property type="entry name" value="DNA breaking-rejoining enzymes"/>
    <property type="match status" value="1"/>
</dbReference>
<dbReference type="Gene3D" id="1.10.150.130">
    <property type="match status" value="1"/>
</dbReference>
<evidence type="ECO:0000256" key="3">
    <source>
        <dbReference type="ARBA" id="ARBA00022490"/>
    </source>
</evidence>
<dbReference type="GO" id="GO:0009037">
    <property type="term" value="F:tyrosine-based site-specific recombinase activity"/>
    <property type="evidence" value="ECO:0007669"/>
    <property type="project" value="UniProtKB-UniRule"/>
</dbReference>
<feature type="active site" evidence="10">
    <location>
        <position position="249"/>
    </location>
</feature>
<dbReference type="CDD" id="cd00798">
    <property type="entry name" value="INT_XerDC_C"/>
    <property type="match status" value="1"/>
</dbReference>
<comment type="caution">
    <text evidence="13">The sequence shown here is derived from an EMBL/GenBank/DDBJ whole genome shotgun (WGS) entry which is preliminary data.</text>
</comment>
<evidence type="ECO:0000256" key="5">
    <source>
        <dbReference type="ARBA" id="ARBA00022829"/>
    </source>
</evidence>
<dbReference type="InterPro" id="IPR011932">
    <property type="entry name" value="Recomb_XerD"/>
</dbReference>
<dbReference type="Proteomes" id="UP000244905">
    <property type="component" value="Unassembled WGS sequence"/>
</dbReference>
<dbReference type="EMBL" id="PUEC01000017">
    <property type="protein sequence ID" value="PWB01946.1"/>
    <property type="molecule type" value="Genomic_DNA"/>
</dbReference>
<organism evidence="13 14">
    <name type="scientific">Duncaniella muris</name>
    <dbReference type="NCBI Taxonomy" id="2094150"/>
    <lineage>
        <taxon>Bacteria</taxon>
        <taxon>Pseudomonadati</taxon>
        <taxon>Bacteroidota</taxon>
        <taxon>Bacteroidia</taxon>
        <taxon>Bacteroidales</taxon>
        <taxon>Muribaculaceae</taxon>
        <taxon>Duncaniella</taxon>
    </lineage>
</organism>
<keyword evidence="7 10" id="KW-0238">DNA-binding</keyword>
<proteinExistence type="inferred from homology"/>
<evidence type="ECO:0000256" key="2">
    <source>
        <dbReference type="ARBA" id="ARBA00010450"/>
    </source>
</evidence>
<comment type="similarity">
    <text evidence="2">Belongs to the 'phage' integrase family. XerD subfamily.</text>
</comment>
<dbReference type="InterPro" id="IPR011010">
    <property type="entry name" value="DNA_brk_join_enz"/>
</dbReference>
<evidence type="ECO:0000256" key="7">
    <source>
        <dbReference type="ARBA" id="ARBA00023125"/>
    </source>
</evidence>
<dbReference type="PROSITE" id="PS51900">
    <property type="entry name" value="CB"/>
    <property type="match status" value="1"/>
</dbReference>
<comment type="similarity">
    <text evidence="10">Belongs to the 'phage' integrase family. XerC subfamily.</text>
</comment>
<feature type="active site" evidence="10">
    <location>
        <position position="151"/>
    </location>
</feature>
<feature type="active site" evidence="10">
    <location>
        <position position="175"/>
    </location>
</feature>
<name>A0A2V1IJK6_9BACT</name>
<dbReference type="GO" id="GO:0003677">
    <property type="term" value="F:DNA binding"/>
    <property type="evidence" value="ECO:0007669"/>
    <property type="project" value="UniProtKB-UniRule"/>
</dbReference>
<dbReference type="Gene3D" id="1.10.443.10">
    <property type="entry name" value="Intergrase catalytic core"/>
    <property type="match status" value="1"/>
</dbReference>
<keyword evidence="3 10" id="KW-0963">Cytoplasm</keyword>
<feature type="active site" evidence="10">
    <location>
        <position position="272"/>
    </location>
</feature>
<dbReference type="GO" id="GO:0007059">
    <property type="term" value="P:chromosome segregation"/>
    <property type="evidence" value="ECO:0007669"/>
    <property type="project" value="UniProtKB-UniRule"/>
</dbReference>
<dbReference type="NCBIfam" id="NF040815">
    <property type="entry name" value="recomb_XerA_Arch"/>
    <property type="match status" value="1"/>
</dbReference>
<keyword evidence="14" id="KW-1185">Reference proteome</keyword>